<feature type="signal peptide" evidence="1">
    <location>
        <begin position="1"/>
        <end position="20"/>
    </location>
</feature>
<dbReference type="EMBL" id="CAJNRD030001118">
    <property type="protein sequence ID" value="CAG5084312.1"/>
    <property type="molecule type" value="Genomic_DNA"/>
</dbReference>
<dbReference type="OrthoDB" id="10284375at2759"/>
<keyword evidence="3" id="KW-1185">Reference proteome</keyword>
<organism evidence="2 3">
    <name type="scientific">Cotesia congregata</name>
    <name type="common">Parasitoid wasp</name>
    <name type="synonym">Apanteles congregatus</name>
    <dbReference type="NCBI Taxonomy" id="51543"/>
    <lineage>
        <taxon>Eukaryota</taxon>
        <taxon>Metazoa</taxon>
        <taxon>Ecdysozoa</taxon>
        <taxon>Arthropoda</taxon>
        <taxon>Hexapoda</taxon>
        <taxon>Insecta</taxon>
        <taxon>Pterygota</taxon>
        <taxon>Neoptera</taxon>
        <taxon>Endopterygota</taxon>
        <taxon>Hymenoptera</taxon>
        <taxon>Apocrita</taxon>
        <taxon>Ichneumonoidea</taxon>
        <taxon>Braconidae</taxon>
        <taxon>Microgastrinae</taxon>
        <taxon>Cotesia</taxon>
    </lineage>
</organism>
<name>A0A8J2HAN4_COTCN</name>
<proteinExistence type="predicted"/>
<accession>A0A8J2HAN4</accession>
<sequence length="643" mass="73365">MAKLPFLLTILIVSFCQSNAFPDIQNITDVVQYARNIIDTIKNSTLPRIGWQEADSSLIERLNATRADLAKMIERKMNRTGGQATIIRGLRYILKRDNLTVFFLDDAILNLLPPEQKAQININKILMKSKSLVEDLPKLKLTLYNMLTGMLQQLKRKLNLQSEIYDRAVSDLFVLTMQTEFKFQDLNMLIRYSNTLSVTPVMFRRLASAILESRSDELMDHIHPSFAKLSPRRVTGFYKALFRYLVENQDKFKFEDTCDVDLLIQTQIKQIYELALVIDYRVLMMTIATRKYMEILQSGDYNGELLIENQNFINRAQDYLHAMKNLMSKAPREIKRCDLADNMIADYSFYLSNISSTMNKNMISLIPQVANITNNMVVTNMKLQMKNDFVQVQIQQGLLLPGGAIDQSTLKWLSLDDIVSTENATTSFEKVQGNIKVPLVYDQDFTVLRQGNARLNIDDISLPVGYVVTGISFKKMVANDINQWNSNAIGLQVLATPFDYYTGALNPSETKPSEWLSANELIEMNEYDGTYGKVEVAKVNKFIDFHMRSVSNDSQEVTVPYLDSRPAGIVSLTSLSGISIVQRETINNGSLLVPKLIAVDHSEFVIANMHPSKNDFFTRSRDYFNNEDDDEDDVLFDAESIEI</sequence>
<feature type="chain" id="PRO_5035161899" evidence="1">
    <location>
        <begin position="21"/>
        <end position="643"/>
    </location>
</feature>
<comment type="caution">
    <text evidence="2">The sequence shown here is derived from an EMBL/GenBank/DDBJ whole genome shotgun (WGS) entry which is preliminary data.</text>
</comment>
<evidence type="ECO:0000256" key="1">
    <source>
        <dbReference type="SAM" id="SignalP"/>
    </source>
</evidence>
<dbReference type="PANTHER" id="PTHR47890">
    <property type="entry name" value="LD24308P"/>
    <property type="match status" value="1"/>
</dbReference>
<dbReference type="PANTHER" id="PTHR47890:SF1">
    <property type="entry name" value="LD24308P"/>
    <property type="match status" value="1"/>
</dbReference>
<evidence type="ECO:0000313" key="2">
    <source>
        <dbReference type="EMBL" id="CAG5084312.1"/>
    </source>
</evidence>
<keyword evidence="1" id="KW-0732">Signal</keyword>
<reference evidence="2" key="1">
    <citation type="submission" date="2021-04" db="EMBL/GenBank/DDBJ databases">
        <authorList>
            <person name="Chebbi M.A.C M."/>
        </authorList>
    </citation>
    <scope>NUCLEOTIDE SEQUENCE</scope>
</reference>
<dbReference type="AlphaFoldDB" id="A0A8J2HAN4"/>
<evidence type="ECO:0000313" key="3">
    <source>
        <dbReference type="Proteomes" id="UP000786811"/>
    </source>
</evidence>
<gene>
    <name evidence="2" type="ORF">HICCMSTLAB_LOCUS4073</name>
</gene>
<dbReference type="Proteomes" id="UP000786811">
    <property type="component" value="Unassembled WGS sequence"/>
</dbReference>
<protein>
    <submittedName>
        <fullName evidence="2">Uncharacterized protein</fullName>
    </submittedName>
</protein>